<dbReference type="AlphaFoldDB" id="A0A017SJC3"/>
<feature type="repeat" description="ANK" evidence="1">
    <location>
        <begin position="44"/>
        <end position="72"/>
    </location>
</feature>
<dbReference type="PROSITE" id="PS50088">
    <property type="entry name" value="ANK_REPEAT"/>
    <property type="match status" value="1"/>
</dbReference>
<evidence type="ECO:0000313" key="3">
    <source>
        <dbReference type="Proteomes" id="UP000019804"/>
    </source>
</evidence>
<keyword evidence="3" id="KW-1185">Reference proteome</keyword>
<organism evidence="2 3">
    <name type="scientific">Aspergillus ruber (strain CBS 135680)</name>
    <dbReference type="NCBI Taxonomy" id="1388766"/>
    <lineage>
        <taxon>Eukaryota</taxon>
        <taxon>Fungi</taxon>
        <taxon>Dikarya</taxon>
        <taxon>Ascomycota</taxon>
        <taxon>Pezizomycotina</taxon>
        <taxon>Eurotiomycetes</taxon>
        <taxon>Eurotiomycetidae</taxon>
        <taxon>Eurotiales</taxon>
        <taxon>Aspergillaceae</taxon>
        <taxon>Aspergillus</taxon>
        <taxon>Aspergillus subgen. Aspergillus</taxon>
    </lineage>
</organism>
<dbReference type="HOGENOM" id="CLU_2263209_0_0_1"/>
<sequence>MQVLLDNGIDVNMIPYSGLHALDIAAAQGHEQMVRSHVHLSEGPDLSPIEHATANGHQRIVGLLLQLGANVDNAVISSTRSGQALTLPTEVPGNSNPLYIFWA</sequence>
<evidence type="ECO:0000256" key="1">
    <source>
        <dbReference type="PROSITE-ProRule" id="PRU00023"/>
    </source>
</evidence>
<dbReference type="Pfam" id="PF00023">
    <property type="entry name" value="Ank"/>
    <property type="match status" value="1"/>
</dbReference>
<dbReference type="Gene3D" id="1.25.40.20">
    <property type="entry name" value="Ankyrin repeat-containing domain"/>
    <property type="match status" value="1"/>
</dbReference>
<keyword evidence="1" id="KW-0040">ANK repeat</keyword>
<dbReference type="GeneID" id="63696575"/>
<evidence type="ECO:0000313" key="2">
    <source>
        <dbReference type="EMBL" id="EYE97017.1"/>
    </source>
</evidence>
<dbReference type="InterPro" id="IPR036770">
    <property type="entry name" value="Ankyrin_rpt-contain_sf"/>
</dbReference>
<dbReference type="EMBL" id="KK088417">
    <property type="protein sequence ID" value="EYE97017.1"/>
    <property type="molecule type" value="Genomic_DNA"/>
</dbReference>
<accession>A0A017SJC3</accession>
<proteinExistence type="predicted"/>
<gene>
    <name evidence="2" type="ORF">EURHEDRAFT_410814</name>
</gene>
<name>A0A017SJC3_ASPRC</name>
<dbReference type="Proteomes" id="UP000019804">
    <property type="component" value="Unassembled WGS sequence"/>
</dbReference>
<reference evidence="3" key="1">
    <citation type="journal article" date="2014" name="Nat. Commun.">
        <title>Genomic adaptations of the halophilic Dead Sea filamentous fungus Eurotium rubrum.</title>
        <authorList>
            <person name="Kis-Papo T."/>
            <person name="Weig A.R."/>
            <person name="Riley R."/>
            <person name="Persoh D."/>
            <person name="Salamov A."/>
            <person name="Sun H."/>
            <person name="Lipzen A."/>
            <person name="Wasser S.P."/>
            <person name="Rambold G."/>
            <person name="Grigoriev I.V."/>
            <person name="Nevo E."/>
        </authorList>
    </citation>
    <scope>NUCLEOTIDE SEQUENCE [LARGE SCALE GENOMIC DNA]</scope>
    <source>
        <strain evidence="3">CBS 135680</strain>
    </source>
</reference>
<dbReference type="RefSeq" id="XP_040640705.1">
    <property type="nucleotide sequence ID" value="XM_040781451.1"/>
</dbReference>
<dbReference type="Pfam" id="PF13637">
    <property type="entry name" value="Ank_4"/>
    <property type="match status" value="1"/>
</dbReference>
<dbReference type="InterPro" id="IPR002110">
    <property type="entry name" value="Ankyrin_rpt"/>
</dbReference>
<dbReference type="PROSITE" id="PS50297">
    <property type="entry name" value="ANK_REP_REGION"/>
    <property type="match status" value="1"/>
</dbReference>
<dbReference type="OrthoDB" id="4772757at2759"/>
<protein>
    <submittedName>
        <fullName evidence="2">Uncharacterized protein</fullName>
    </submittedName>
</protein>
<dbReference type="SUPFAM" id="SSF48403">
    <property type="entry name" value="Ankyrin repeat"/>
    <property type="match status" value="1"/>
</dbReference>